<dbReference type="GO" id="GO:0005634">
    <property type="term" value="C:nucleus"/>
    <property type="evidence" value="ECO:0007669"/>
    <property type="project" value="UniProtKB-SubCell"/>
</dbReference>
<dbReference type="GO" id="GO:0044545">
    <property type="term" value="C:NSL complex"/>
    <property type="evidence" value="ECO:0007669"/>
    <property type="project" value="TreeGrafter"/>
</dbReference>
<feature type="compositionally biased region" description="Polar residues" evidence="4">
    <location>
        <begin position="278"/>
        <end position="298"/>
    </location>
</feature>
<feature type="compositionally biased region" description="Basic and acidic residues" evidence="4">
    <location>
        <begin position="259"/>
        <end position="277"/>
    </location>
</feature>
<dbReference type="InterPro" id="IPR002999">
    <property type="entry name" value="Tudor"/>
</dbReference>
<dbReference type="Gene3D" id="2.30.30.140">
    <property type="match status" value="2"/>
</dbReference>
<keyword evidence="6" id="KW-1185">Reference proteome</keyword>
<organism evidence="5 6">
    <name type="scientific">Paramuricea clavata</name>
    <name type="common">Red gorgonian</name>
    <name type="synonym">Violescent sea-whip</name>
    <dbReference type="NCBI Taxonomy" id="317549"/>
    <lineage>
        <taxon>Eukaryota</taxon>
        <taxon>Metazoa</taxon>
        <taxon>Cnidaria</taxon>
        <taxon>Anthozoa</taxon>
        <taxon>Octocorallia</taxon>
        <taxon>Malacalcyonacea</taxon>
        <taxon>Plexauridae</taxon>
        <taxon>Paramuricea</taxon>
    </lineage>
</organism>
<feature type="non-terminal residue" evidence="5">
    <location>
        <position position="341"/>
    </location>
</feature>
<dbReference type="InterPro" id="IPR043449">
    <property type="entry name" value="PHF20-like"/>
</dbReference>
<feature type="region of interest" description="Disordered" evidence="4">
    <location>
        <begin position="104"/>
        <end position="341"/>
    </location>
</feature>
<feature type="compositionally biased region" description="Polar residues" evidence="4">
    <location>
        <begin position="150"/>
        <end position="159"/>
    </location>
</feature>
<comment type="caution">
    <text evidence="5">The sequence shown here is derived from an EMBL/GenBank/DDBJ whole genome shotgun (WGS) entry which is preliminary data.</text>
</comment>
<feature type="compositionally biased region" description="Basic and acidic residues" evidence="4">
    <location>
        <begin position="319"/>
        <end position="331"/>
    </location>
</feature>
<dbReference type="PANTHER" id="PTHR15856:SF51">
    <property type="entry name" value="MBD-R2"/>
    <property type="match status" value="1"/>
</dbReference>
<feature type="non-terminal residue" evidence="5">
    <location>
        <position position="1"/>
    </location>
</feature>
<feature type="compositionally biased region" description="Basic and acidic residues" evidence="4">
    <location>
        <begin position="168"/>
        <end position="252"/>
    </location>
</feature>
<evidence type="ECO:0000256" key="1">
    <source>
        <dbReference type="ARBA" id="ARBA00004123"/>
    </source>
</evidence>
<dbReference type="InterPro" id="IPR040477">
    <property type="entry name" value="KDM4-like_Tudor"/>
</dbReference>
<dbReference type="GO" id="GO:0006357">
    <property type="term" value="P:regulation of transcription by RNA polymerase II"/>
    <property type="evidence" value="ECO:0007669"/>
    <property type="project" value="TreeGrafter"/>
</dbReference>
<feature type="compositionally biased region" description="Polar residues" evidence="4">
    <location>
        <begin position="332"/>
        <end position="341"/>
    </location>
</feature>
<evidence type="ECO:0000313" key="6">
    <source>
        <dbReference type="Proteomes" id="UP001152795"/>
    </source>
</evidence>
<dbReference type="InterPro" id="IPR016197">
    <property type="entry name" value="Chromo-like_dom_sf"/>
</dbReference>
<accession>A0A7D9M8Q4</accession>
<comment type="subcellular location">
    <subcellularLocation>
        <location evidence="1">Nucleus</location>
    </subcellularLocation>
</comment>
<evidence type="ECO:0000313" key="5">
    <source>
        <dbReference type="EMBL" id="CAB4043179.1"/>
    </source>
</evidence>
<dbReference type="SMART" id="SM00333">
    <property type="entry name" value="TUDOR"/>
    <property type="match status" value="1"/>
</dbReference>
<dbReference type="SUPFAM" id="SSF54160">
    <property type="entry name" value="Chromo domain-like"/>
    <property type="match status" value="1"/>
</dbReference>
<name>A0A7D9M8Q4_PARCT</name>
<gene>
    <name evidence="5" type="ORF">PACLA_8A088293</name>
</gene>
<keyword evidence="3" id="KW-0539">Nucleus</keyword>
<protein>
    <submittedName>
        <fullName evidence="5">Uncharacterized protein</fullName>
    </submittedName>
</protein>
<dbReference type="OrthoDB" id="5974803at2759"/>
<evidence type="ECO:0000256" key="3">
    <source>
        <dbReference type="ARBA" id="ARBA00023242"/>
    </source>
</evidence>
<dbReference type="CDD" id="cd20104">
    <property type="entry name" value="MBT_PHF20L1-like"/>
    <property type="match status" value="1"/>
</dbReference>
<dbReference type="Pfam" id="PF18104">
    <property type="entry name" value="Tudor_2"/>
    <property type="match status" value="1"/>
</dbReference>
<evidence type="ECO:0000256" key="4">
    <source>
        <dbReference type="SAM" id="MobiDB-lite"/>
    </source>
</evidence>
<dbReference type="Proteomes" id="UP001152795">
    <property type="component" value="Unassembled WGS sequence"/>
</dbReference>
<reference evidence="5" key="1">
    <citation type="submission" date="2020-04" db="EMBL/GenBank/DDBJ databases">
        <authorList>
            <person name="Alioto T."/>
            <person name="Alioto T."/>
            <person name="Gomez Garrido J."/>
        </authorList>
    </citation>
    <scope>NUCLEOTIDE SEQUENCE</scope>
    <source>
        <strain evidence="5">A484AB</strain>
    </source>
</reference>
<evidence type="ECO:0000256" key="2">
    <source>
        <dbReference type="ARBA" id="ARBA00022737"/>
    </source>
</evidence>
<keyword evidence="2" id="KW-0677">Repeat</keyword>
<dbReference type="SUPFAM" id="SSF63748">
    <property type="entry name" value="Tudor/PWWP/MBT"/>
    <property type="match status" value="1"/>
</dbReference>
<dbReference type="AlphaFoldDB" id="A0A7D9M8Q4"/>
<proteinExistence type="predicted"/>
<dbReference type="PANTHER" id="PTHR15856">
    <property type="entry name" value="PHD FINGER PROTEIN 20-RELATED"/>
    <property type="match status" value="1"/>
</dbReference>
<sequence length="341" mass="38823">YVSKIAKVDSKKKKILIHFEGWNSRYDEWVSFDSKKIRALPKEKLKSTSKAKEFKQQWKEGDMVSAKWSDGTFYPAKIVKVISKDFYEVEYDDGFQKIIHQSKIRDQDTATKQKKPVSSSVSKPGRRAKLAQDRASRARRRSGKDMSMLSPPSSETTEQAEGMNEQGGEEKNDEIEKSDVRSQDTTELSRKRQRRDSEMSQESKRPKIEVSQESKRPKIEVSQETKRPKIEMSQETERPKTEMLQEAKHPETEVTTEAKSCEVEPTDKSDQSIHQTDDSPVSPSNENKTSKTTGSPRGTNVAAAVMEDDLAENTIRVTHIKENKSDSESSKRSITSPLSVE</sequence>
<dbReference type="EMBL" id="CACRXK020031720">
    <property type="protein sequence ID" value="CAB4043179.1"/>
    <property type="molecule type" value="Genomic_DNA"/>
</dbReference>
<dbReference type="CDD" id="cd20386">
    <property type="entry name" value="Tudor_PHF20-like"/>
    <property type="match status" value="1"/>
</dbReference>